<accession>A0A072N562</accession>
<evidence type="ECO:0000313" key="1">
    <source>
        <dbReference type="EMBL" id="KEF32621.1"/>
    </source>
</evidence>
<keyword evidence="2" id="KW-1185">Reference proteome</keyword>
<organism evidence="1 2">
    <name type="scientific">Marinobacter nitratireducens</name>
    <dbReference type="NCBI Taxonomy" id="1137280"/>
    <lineage>
        <taxon>Bacteria</taxon>
        <taxon>Pseudomonadati</taxon>
        <taxon>Pseudomonadota</taxon>
        <taxon>Gammaproteobacteria</taxon>
        <taxon>Pseudomonadales</taxon>
        <taxon>Marinobacteraceae</taxon>
        <taxon>Marinobacter</taxon>
    </lineage>
</organism>
<name>A0A072N562_9GAMM</name>
<dbReference type="PATRIC" id="fig|1137280.3.peg.1069"/>
<dbReference type="EMBL" id="ANIE01000003">
    <property type="protein sequence ID" value="KEF32621.1"/>
    <property type="molecule type" value="Genomic_DNA"/>
</dbReference>
<dbReference type="STRING" id="1137280.D777_01255"/>
<gene>
    <name evidence="1" type="ORF">D777_01255</name>
</gene>
<sequence length="38" mass="4161">MIGLIEKAVISGKPSVVIVFIEALSKSFGFNLLNLKHF</sequence>
<evidence type="ECO:0000313" key="2">
    <source>
        <dbReference type="Proteomes" id="UP000035057"/>
    </source>
</evidence>
<proteinExistence type="predicted"/>
<protein>
    <submittedName>
        <fullName evidence="1">Uncharacterized protein</fullName>
    </submittedName>
</protein>
<dbReference type="Proteomes" id="UP000035057">
    <property type="component" value="Unassembled WGS sequence"/>
</dbReference>
<reference evidence="1 2" key="1">
    <citation type="submission" date="2012-12" db="EMBL/GenBank/DDBJ databases">
        <title>Genome assembly of Marinobacter sp. AK21.</title>
        <authorList>
            <person name="Khatri I."/>
            <person name="Kumar R."/>
            <person name="Vaidya B."/>
            <person name="Subramanian S."/>
            <person name="Pinnaka A."/>
        </authorList>
    </citation>
    <scope>NUCLEOTIDE SEQUENCE [LARGE SCALE GENOMIC DNA]</scope>
    <source>
        <strain evidence="1 2">AK21</strain>
    </source>
</reference>
<dbReference type="AlphaFoldDB" id="A0A072N562"/>
<comment type="caution">
    <text evidence="1">The sequence shown here is derived from an EMBL/GenBank/DDBJ whole genome shotgun (WGS) entry which is preliminary data.</text>
</comment>